<keyword evidence="1" id="KW-0812">Transmembrane</keyword>
<name>A0ABV7VQP4_9GAMM</name>
<proteinExistence type="predicted"/>
<feature type="transmembrane region" description="Helical" evidence="1">
    <location>
        <begin position="44"/>
        <end position="72"/>
    </location>
</feature>
<dbReference type="Proteomes" id="UP001595722">
    <property type="component" value="Unassembled WGS sequence"/>
</dbReference>
<feature type="transmembrane region" description="Helical" evidence="1">
    <location>
        <begin position="20"/>
        <end position="37"/>
    </location>
</feature>
<keyword evidence="4" id="KW-1185">Reference proteome</keyword>
<accession>A0ABV7VQP4</accession>
<organism evidence="3 4">
    <name type="scientific">Bacterioplanoides pacificum</name>
    <dbReference type="NCBI Taxonomy" id="1171596"/>
    <lineage>
        <taxon>Bacteria</taxon>
        <taxon>Pseudomonadati</taxon>
        <taxon>Pseudomonadota</taxon>
        <taxon>Gammaproteobacteria</taxon>
        <taxon>Oceanospirillales</taxon>
        <taxon>Oceanospirillaceae</taxon>
        <taxon>Bacterioplanoides</taxon>
    </lineage>
</organism>
<comment type="caution">
    <text evidence="3">The sequence shown here is derived from an EMBL/GenBank/DDBJ whole genome shotgun (WGS) entry which is preliminary data.</text>
</comment>
<evidence type="ECO:0000259" key="2">
    <source>
        <dbReference type="Pfam" id="PF09835"/>
    </source>
</evidence>
<dbReference type="InterPro" id="IPR019935">
    <property type="entry name" value="CHP03546"/>
</dbReference>
<keyword evidence="1" id="KW-1133">Transmembrane helix</keyword>
<dbReference type="InterPro" id="IPR018639">
    <property type="entry name" value="DUF2062"/>
</dbReference>
<keyword evidence="1" id="KW-0472">Membrane</keyword>
<evidence type="ECO:0000313" key="4">
    <source>
        <dbReference type="Proteomes" id="UP001595722"/>
    </source>
</evidence>
<feature type="transmembrane region" description="Helical" evidence="1">
    <location>
        <begin position="111"/>
        <end position="134"/>
    </location>
</feature>
<protein>
    <submittedName>
        <fullName evidence="3">TIGR03546 family protein</fullName>
    </submittedName>
</protein>
<dbReference type="RefSeq" id="WP_376865229.1">
    <property type="nucleotide sequence ID" value="NZ_JBHRYB010000005.1"/>
</dbReference>
<feature type="domain" description="DUF2062" evidence="2">
    <location>
        <begin position="8"/>
        <end position="140"/>
    </location>
</feature>
<dbReference type="Pfam" id="PF09835">
    <property type="entry name" value="DUF2062"/>
    <property type="match status" value="1"/>
</dbReference>
<sequence>MLTMLAKLLKALNSESAPGQVALAFSLALIVGLTPLFSLHNLLVLLLAFIVRINLSAFFVAVAFFSGLAFFIDPLSLSLGESLLHNSALEATWTSLYQSDFWRLTAFNNTLVLGGIVIALVAFIPLFIITRLLIVMYREKLLSWFEKLKIVQVLKASKFYNLYRSLAD</sequence>
<reference evidence="4" key="1">
    <citation type="journal article" date="2019" name="Int. J. Syst. Evol. Microbiol.">
        <title>The Global Catalogue of Microorganisms (GCM) 10K type strain sequencing project: providing services to taxonomists for standard genome sequencing and annotation.</title>
        <authorList>
            <consortium name="The Broad Institute Genomics Platform"/>
            <consortium name="The Broad Institute Genome Sequencing Center for Infectious Disease"/>
            <person name="Wu L."/>
            <person name="Ma J."/>
        </authorList>
    </citation>
    <scope>NUCLEOTIDE SEQUENCE [LARGE SCALE GENOMIC DNA]</scope>
    <source>
        <strain evidence="4">KCTC 42424</strain>
    </source>
</reference>
<gene>
    <name evidence="3" type="ORF">ACFOMG_05260</name>
</gene>
<evidence type="ECO:0000313" key="3">
    <source>
        <dbReference type="EMBL" id="MFC3679519.1"/>
    </source>
</evidence>
<evidence type="ECO:0000256" key="1">
    <source>
        <dbReference type="SAM" id="Phobius"/>
    </source>
</evidence>
<dbReference type="EMBL" id="JBHRYB010000005">
    <property type="protein sequence ID" value="MFC3679519.1"/>
    <property type="molecule type" value="Genomic_DNA"/>
</dbReference>
<dbReference type="NCBIfam" id="TIGR03546">
    <property type="entry name" value="TIGR03546 family protein"/>
    <property type="match status" value="1"/>
</dbReference>